<dbReference type="CDD" id="cd10017">
    <property type="entry name" value="B3_DNA"/>
    <property type="match status" value="1"/>
</dbReference>
<evidence type="ECO:0000259" key="7">
    <source>
        <dbReference type="PROSITE" id="PS50863"/>
    </source>
</evidence>
<accession>A0A2P5FHX9</accession>
<dbReference type="GO" id="GO:0003677">
    <property type="term" value="F:DNA binding"/>
    <property type="evidence" value="ECO:0007669"/>
    <property type="project" value="UniProtKB-KW"/>
</dbReference>
<evidence type="ECO:0000256" key="6">
    <source>
        <dbReference type="SAM" id="Coils"/>
    </source>
</evidence>
<evidence type="ECO:0000256" key="2">
    <source>
        <dbReference type="ARBA" id="ARBA00023015"/>
    </source>
</evidence>
<dbReference type="InParanoid" id="A0A2P5FHX9"/>
<keyword evidence="2" id="KW-0805">Transcription regulation</keyword>
<keyword evidence="5" id="KW-0539">Nucleus</keyword>
<protein>
    <submittedName>
        <fullName evidence="8">B3 DNA binding domain containing protein</fullName>
    </submittedName>
</protein>
<keyword evidence="9" id="KW-1185">Reference proteome</keyword>
<evidence type="ECO:0000256" key="5">
    <source>
        <dbReference type="ARBA" id="ARBA00023242"/>
    </source>
</evidence>
<organism evidence="8 9">
    <name type="scientific">Trema orientale</name>
    <name type="common">Charcoal tree</name>
    <name type="synonym">Celtis orientalis</name>
    <dbReference type="NCBI Taxonomy" id="63057"/>
    <lineage>
        <taxon>Eukaryota</taxon>
        <taxon>Viridiplantae</taxon>
        <taxon>Streptophyta</taxon>
        <taxon>Embryophyta</taxon>
        <taxon>Tracheophyta</taxon>
        <taxon>Spermatophyta</taxon>
        <taxon>Magnoliopsida</taxon>
        <taxon>eudicotyledons</taxon>
        <taxon>Gunneridae</taxon>
        <taxon>Pentapetalae</taxon>
        <taxon>rosids</taxon>
        <taxon>fabids</taxon>
        <taxon>Rosales</taxon>
        <taxon>Cannabaceae</taxon>
        <taxon>Trema</taxon>
    </lineage>
</organism>
<evidence type="ECO:0000313" key="8">
    <source>
        <dbReference type="EMBL" id="PON97383.1"/>
    </source>
</evidence>
<sequence length="397" mass="45285">MENNTNNGNDEKKLLFEKITTKTDIKNKFLRLSKSDAKKLLPTSDDNKAATPSTWQINFRNESGDSLKFDCSHRKIDKSNAYVLDGKNWRWYVSENRLKEGDTVKFYKHLGDGQNLFFIIELEHTTADPGPGGSKAENDFPEIPSAPANLSSIPVVSAPSPSADQTRTPINDDYIHLLEVMCDDQPQGRSGFGPPPNIGDDNQLCNSDILVGRANQSYFDQYINEYGQGLLNELDSNQNKHVKPFVLSSVESIMKIIETNHIGQVEYKDLSSQIATYWGPISVFNQILPLNNLLEEWLGRHSELEQIKKLLDDLSLLKKLVDESLGKLSEFERTKKPVDGSKTHEIIEREVEDQRKNLEFAKRRLEEYTKQAEEDKSRIEEDNNHVVRRWGFTIPSN</sequence>
<feature type="domain" description="TF-B3" evidence="7">
    <location>
        <begin position="54"/>
        <end position="123"/>
    </location>
</feature>
<evidence type="ECO:0000313" key="9">
    <source>
        <dbReference type="Proteomes" id="UP000237000"/>
    </source>
</evidence>
<evidence type="ECO:0000256" key="4">
    <source>
        <dbReference type="ARBA" id="ARBA00023163"/>
    </source>
</evidence>
<dbReference type="GO" id="GO:0003700">
    <property type="term" value="F:DNA-binding transcription factor activity"/>
    <property type="evidence" value="ECO:0007669"/>
    <property type="project" value="InterPro"/>
</dbReference>
<dbReference type="EMBL" id="JXTC01000032">
    <property type="protein sequence ID" value="PON97383.1"/>
    <property type="molecule type" value="Genomic_DNA"/>
</dbReference>
<dbReference type="PANTHER" id="PTHR31140">
    <property type="entry name" value="B3 DOMAIN-CONTAINING TRANSCRIPTION FACTOR ABI3"/>
    <property type="match status" value="1"/>
</dbReference>
<keyword evidence="6" id="KW-0175">Coiled coil</keyword>
<dbReference type="AlphaFoldDB" id="A0A2P5FHX9"/>
<evidence type="ECO:0000256" key="1">
    <source>
        <dbReference type="ARBA" id="ARBA00004123"/>
    </source>
</evidence>
<proteinExistence type="predicted"/>
<reference evidence="9" key="1">
    <citation type="submission" date="2016-06" db="EMBL/GenBank/DDBJ databases">
        <title>Parallel loss of symbiosis genes in relatives of nitrogen-fixing non-legume Parasponia.</title>
        <authorList>
            <person name="Van Velzen R."/>
            <person name="Holmer R."/>
            <person name="Bu F."/>
            <person name="Rutten L."/>
            <person name="Van Zeijl A."/>
            <person name="Liu W."/>
            <person name="Santuari L."/>
            <person name="Cao Q."/>
            <person name="Sharma T."/>
            <person name="Shen D."/>
            <person name="Roswanjaya Y."/>
            <person name="Wardhani T."/>
            <person name="Kalhor M.S."/>
            <person name="Jansen J."/>
            <person name="Van den Hoogen J."/>
            <person name="Gungor B."/>
            <person name="Hartog M."/>
            <person name="Hontelez J."/>
            <person name="Verver J."/>
            <person name="Yang W.-C."/>
            <person name="Schijlen E."/>
            <person name="Repin R."/>
            <person name="Schilthuizen M."/>
            <person name="Schranz E."/>
            <person name="Heidstra R."/>
            <person name="Miyata K."/>
            <person name="Fedorova E."/>
            <person name="Kohlen W."/>
            <person name="Bisseling T."/>
            <person name="Smit S."/>
            <person name="Geurts R."/>
        </authorList>
    </citation>
    <scope>NUCLEOTIDE SEQUENCE [LARGE SCALE GENOMIC DNA]</scope>
    <source>
        <strain evidence="9">cv. RG33-2</strain>
    </source>
</reference>
<dbReference type="InterPro" id="IPR044800">
    <property type="entry name" value="LEC2-like"/>
</dbReference>
<name>A0A2P5FHX9_TREOI</name>
<comment type="caution">
    <text evidence="8">The sequence shown here is derived from an EMBL/GenBank/DDBJ whole genome shotgun (WGS) entry which is preliminary data.</text>
</comment>
<dbReference type="GO" id="GO:0005634">
    <property type="term" value="C:nucleus"/>
    <property type="evidence" value="ECO:0007669"/>
    <property type="project" value="UniProtKB-SubCell"/>
</dbReference>
<dbReference type="SUPFAM" id="SSF101936">
    <property type="entry name" value="DNA-binding pseudobarrel domain"/>
    <property type="match status" value="1"/>
</dbReference>
<dbReference type="PROSITE" id="PS50863">
    <property type="entry name" value="B3"/>
    <property type="match status" value="1"/>
</dbReference>
<dbReference type="InterPro" id="IPR015300">
    <property type="entry name" value="DNA-bd_pseudobarrel_sf"/>
</dbReference>
<evidence type="ECO:0000256" key="3">
    <source>
        <dbReference type="ARBA" id="ARBA00023125"/>
    </source>
</evidence>
<keyword evidence="3" id="KW-0238">DNA-binding</keyword>
<comment type="subcellular location">
    <subcellularLocation>
        <location evidence="1">Nucleus</location>
    </subcellularLocation>
</comment>
<dbReference type="Gene3D" id="2.40.330.10">
    <property type="entry name" value="DNA-binding pseudobarrel domain"/>
    <property type="match status" value="1"/>
</dbReference>
<feature type="coiled-coil region" evidence="6">
    <location>
        <begin position="344"/>
        <end position="385"/>
    </location>
</feature>
<dbReference type="SMART" id="SM01019">
    <property type="entry name" value="B3"/>
    <property type="match status" value="1"/>
</dbReference>
<dbReference type="InterPro" id="IPR003340">
    <property type="entry name" value="B3_DNA-bd"/>
</dbReference>
<dbReference type="Pfam" id="PF02362">
    <property type="entry name" value="B3"/>
    <property type="match status" value="1"/>
</dbReference>
<keyword evidence="4" id="KW-0804">Transcription</keyword>
<dbReference type="PANTHER" id="PTHR31140:SF145">
    <property type="entry name" value="TF-B3 DOMAIN-CONTAINING PROTEIN"/>
    <property type="match status" value="1"/>
</dbReference>
<dbReference type="Proteomes" id="UP000237000">
    <property type="component" value="Unassembled WGS sequence"/>
</dbReference>
<gene>
    <name evidence="8" type="ORF">TorRG33x02_068500</name>
</gene>